<dbReference type="CDD" id="cd08417">
    <property type="entry name" value="PBP2_Nitroaromatics_like"/>
    <property type="match status" value="1"/>
</dbReference>
<dbReference type="GO" id="GO:0003700">
    <property type="term" value="F:DNA-binding transcription factor activity"/>
    <property type="evidence" value="ECO:0007669"/>
    <property type="project" value="InterPro"/>
</dbReference>
<evidence type="ECO:0000256" key="2">
    <source>
        <dbReference type="ARBA" id="ARBA00023015"/>
    </source>
</evidence>
<evidence type="ECO:0000313" key="6">
    <source>
        <dbReference type="EMBL" id="ANN77781.1"/>
    </source>
</evidence>
<dbReference type="GO" id="GO:0003677">
    <property type="term" value="F:DNA binding"/>
    <property type="evidence" value="ECO:0007669"/>
    <property type="project" value="UniProtKB-KW"/>
</dbReference>
<dbReference type="InterPro" id="IPR000847">
    <property type="entry name" value="LysR_HTH_N"/>
</dbReference>
<dbReference type="Pfam" id="PF00126">
    <property type="entry name" value="HTH_1"/>
    <property type="match status" value="1"/>
</dbReference>
<dbReference type="Gene3D" id="3.40.190.10">
    <property type="entry name" value="Periplasmic binding protein-like II"/>
    <property type="match status" value="2"/>
</dbReference>
<accession>A0A193GEB1</accession>
<dbReference type="InterPro" id="IPR005119">
    <property type="entry name" value="LysR_subst-bd"/>
</dbReference>
<dbReference type="Pfam" id="PF03466">
    <property type="entry name" value="LysR_substrate"/>
    <property type="match status" value="1"/>
</dbReference>
<evidence type="ECO:0000256" key="1">
    <source>
        <dbReference type="ARBA" id="ARBA00009437"/>
    </source>
</evidence>
<protein>
    <recommendedName>
        <fullName evidence="5">HTH lysR-type domain-containing protein</fullName>
    </recommendedName>
</protein>
<dbReference type="PANTHER" id="PTHR30118">
    <property type="entry name" value="HTH-TYPE TRANSCRIPTIONAL REGULATOR LEUO-RELATED"/>
    <property type="match status" value="1"/>
</dbReference>
<dbReference type="InterPro" id="IPR036390">
    <property type="entry name" value="WH_DNA-bd_sf"/>
</dbReference>
<keyword evidence="7" id="KW-1185">Reference proteome</keyword>
<dbReference type="InterPro" id="IPR036388">
    <property type="entry name" value="WH-like_DNA-bd_sf"/>
</dbReference>
<dbReference type="AlphaFoldDB" id="A0A193GEB1"/>
<sequence>MVCIATAMELDTLRRVNLNLLTVFEVLMETRSATQTAARLHMTQPGVSRKLAELRRLLGDPLFVLARRQLIPTPLALEIRPTVREALASIGGIIDNVASFDPPRSSRTFRIAARHTLEWMLAPALRRYCDGEAPSVRFSFVNMQGVALPERQLEDSSVDIALGRFDDVGPRFRSQALFDDDRVCLLRRGHPAARTRLTPAKFCELSFVTTTDMLGKDNEVDIGLRRSGHQRRFGLYVSSMSHVPLILLQTDLAVTMPRKLATYIARFHPLHVLELGFALPASHYSMVWHARWDDVPSHRWLRDLVSGLMRDDLLDGGRSVRRARAPRPRRPVA</sequence>
<organism evidence="6 7">
    <name type="scientific">Bordetella flabilis</name>
    <dbReference type="NCBI Taxonomy" id="463014"/>
    <lineage>
        <taxon>Bacteria</taxon>
        <taxon>Pseudomonadati</taxon>
        <taxon>Pseudomonadota</taxon>
        <taxon>Betaproteobacteria</taxon>
        <taxon>Burkholderiales</taxon>
        <taxon>Alcaligenaceae</taxon>
        <taxon>Bordetella</taxon>
    </lineage>
</organism>
<dbReference type="Proteomes" id="UP000091926">
    <property type="component" value="Chromosome"/>
</dbReference>
<dbReference type="SUPFAM" id="SSF53850">
    <property type="entry name" value="Periplasmic binding protein-like II"/>
    <property type="match status" value="1"/>
</dbReference>
<evidence type="ECO:0000313" key="7">
    <source>
        <dbReference type="Proteomes" id="UP000091926"/>
    </source>
</evidence>
<evidence type="ECO:0000256" key="4">
    <source>
        <dbReference type="ARBA" id="ARBA00023163"/>
    </source>
</evidence>
<dbReference type="Gene3D" id="1.10.10.10">
    <property type="entry name" value="Winged helix-like DNA-binding domain superfamily/Winged helix DNA-binding domain"/>
    <property type="match status" value="1"/>
</dbReference>
<dbReference type="InterPro" id="IPR050389">
    <property type="entry name" value="LysR-type_TF"/>
</dbReference>
<dbReference type="SUPFAM" id="SSF46785">
    <property type="entry name" value="Winged helix' DNA-binding domain"/>
    <property type="match status" value="1"/>
</dbReference>
<name>A0A193GEB1_9BORD</name>
<dbReference type="KEGG" id="bfz:BAU07_12305"/>
<keyword evidence="3" id="KW-0238">DNA-binding</keyword>
<keyword evidence="4" id="KW-0804">Transcription</keyword>
<evidence type="ECO:0000256" key="3">
    <source>
        <dbReference type="ARBA" id="ARBA00023125"/>
    </source>
</evidence>
<proteinExistence type="inferred from homology"/>
<dbReference type="PANTHER" id="PTHR30118:SF15">
    <property type="entry name" value="TRANSCRIPTIONAL REGULATORY PROTEIN"/>
    <property type="match status" value="1"/>
</dbReference>
<dbReference type="EMBL" id="CP016172">
    <property type="protein sequence ID" value="ANN77781.1"/>
    <property type="molecule type" value="Genomic_DNA"/>
</dbReference>
<dbReference type="STRING" id="463014.BAU07_12305"/>
<comment type="similarity">
    <text evidence="1">Belongs to the LysR transcriptional regulatory family.</text>
</comment>
<feature type="domain" description="HTH lysR-type" evidence="5">
    <location>
        <begin position="16"/>
        <end position="73"/>
    </location>
</feature>
<evidence type="ECO:0000259" key="5">
    <source>
        <dbReference type="PROSITE" id="PS50931"/>
    </source>
</evidence>
<dbReference type="InterPro" id="IPR037402">
    <property type="entry name" value="YidZ_PBP2"/>
</dbReference>
<dbReference type="PROSITE" id="PS50931">
    <property type="entry name" value="HTH_LYSR"/>
    <property type="match status" value="1"/>
</dbReference>
<keyword evidence="2" id="KW-0805">Transcription regulation</keyword>
<gene>
    <name evidence="6" type="ORF">BAU07_12305</name>
</gene>
<reference evidence="6 7" key="1">
    <citation type="submission" date="2016-06" db="EMBL/GenBank/DDBJ databases">
        <title>Complete genome sequences of Bordetella bronchialis and Bordetella flabilis.</title>
        <authorList>
            <person name="LiPuma J.J."/>
            <person name="Spilker T."/>
        </authorList>
    </citation>
    <scope>NUCLEOTIDE SEQUENCE [LARGE SCALE GENOMIC DNA]</scope>
    <source>
        <strain evidence="6 7">AU10664</strain>
    </source>
</reference>